<feature type="transmembrane region" description="Helical" evidence="2">
    <location>
        <begin position="1303"/>
        <end position="1325"/>
    </location>
</feature>
<feature type="region of interest" description="Disordered" evidence="1">
    <location>
        <begin position="1"/>
        <end position="20"/>
    </location>
</feature>
<dbReference type="PANTHER" id="PTHR37544">
    <property type="entry name" value="SPRAY-RELATED"/>
    <property type="match status" value="1"/>
</dbReference>
<feature type="compositionally biased region" description="Polar residues" evidence="1">
    <location>
        <begin position="1"/>
        <end position="14"/>
    </location>
</feature>
<keyword evidence="2" id="KW-0812">Transmembrane</keyword>
<sequence length="1429" mass="158349">MSSRQYDTSETRTVLGNKPYFKHLIRPSRSVSQSGSDRVDNSSRGSVNHYAHPPTGTEGYEQSKAPGDWIPYTLRHYFLAMLSFVSASLCLITFILWWRSSTNYGLGPDDGSSILLFGWRYTPTMITVIYVQFTAMLFDDVKRTEPFARLARPDGADAASSVLHSSGPWWVSLYDGFAKKKNGSRSWTLICAALVNILGFMAISSLSSAYLYSEDTIVPQSVDFFRLSPQTGSSLPIEADRTTHFRTIANLLQNVSTSPWITDEYTILPFWPASLKEEPINTLPMDSSQKWQSETTMFKTELTCTQMKVEAERTGKFVVQRGYGASDAVSIIWSSPNGCRYGLTATMSLFNEGGGSWSNASTFFEGEDVLFTTETFSLSNSTAECDGHEIIVVTEPWTNTSGSYVAQLCETKYYMANLTVSIELNGDEPEISFDEKEFNQNKLIIPDILVNTTHFQDLILNADWTTYMISILWSTAIMGGAAVLLGALYDYNMTKLVSDPNMVSSAAKAKQRYFGEVLQASLNQQDASQKMPMQGTIHAVQTRVVVETGPAIALGTLFAISFILVLVVWWRSRLQCRPLNLKKDPATTTGVAYLITQNPRTRSGFQSLRQPSTNDMQSKLKGEMFTTDSQGLSRVNHGDLTNHDSTQSENGTPKLLRLPALITLVVSLIAVVVGLAVLYHYAEGSDLYAKAFVYQFDFTFRGSSVSSIAPFSMIPTLIAVGLGLWWSAIDDNFRRLQPYLGMTTHNPPIRSGVNLSYQSSYWFWAAGKAAFHRHWLLFIVTLGSSLSPVFTTAMSAIFDRGTGTIIQPITLDRSLEIRDIPHVFSTLQSLYPQNSNDYTATILANLYEDMSSYWMYTATIQLAMNGSEPAWSKDGWSFVPLNLDSISANKSLSKLGASQADHLGSFSQTNVTFDTPAIRGRIECSETPVQALANVSNWLTATDLTNHTIWNKTTIPSGVEGGYQLGSTHPNRQYPGTITPLTSGQNWTSCPGCTSVYVNPSSIICCGNGTKYEGGSVGIGYWSPNDNLESWSPRGWQNNFTAKWLYGDAYTDIKANTDQTTFPDIGLLFPSPPSISMLNCKPVVETADARVTVDPSTGSILSFNITDTPKTVSDAFSDNYLPHNKTEIRMREGYMFYNVTLSYGRLFTSTMLTAADTAHIGGATHTIGYTTEDLDDNSYNIRDEMNGLNMDFMTYSMYSMAGKDPKALLDPETFKTLAEKTFTTFFQHFVSTNVSLETGGWAYQKINASLPSSLGPGLELIGNYIPGTKASQYQDVMHPISHTNRTVAAHVAQRIELLQMNTVAVWLSIGIMGWLIITTAVVAVLQKRYFGSLVRNVECLGDVLVLIAGSANLLQVVREIQAGRLRPDDYEHLRTRLGWFVDEDGGLRWGIEMEESFAEGPGVNWISEAQFSKEKGGTRTWTFHGDRNL</sequence>
<keyword evidence="4" id="KW-1185">Reference proteome</keyword>
<feature type="region of interest" description="Disordered" evidence="1">
    <location>
        <begin position="26"/>
        <end position="62"/>
    </location>
</feature>
<proteinExistence type="predicted"/>
<feature type="transmembrane region" description="Helical" evidence="2">
    <location>
        <begin position="77"/>
        <end position="98"/>
    </location>
</feature>
<dbReference type="InterPro" id="IPR021840">
    <property type="entry name" value="DUF3433"/>
</dbReference>
<protein>
    <submittedName>
        <fullName evidence="3">Uncharacterized protein</fullName>
    </submittedName>
</protein>
<evidence type="ECO:0000313" key="3">
    <source>
        <dbReference type="EMBL" id="KAJ5307757.1"/>
    </source>
</evidence>
<feature type="compositionally biased region" description="Polar residues" evidence="1">
    <location>
        <begin position="29"/>
        <end position="46"/>
    </location>
</feature>
<feature type="transmembrane region" description="Helical" evidence="2">
    <location>
        <begin position="702"/>
        <end position="726"/>
    </location>
</feature>
<reference evidence="3" key="2">
    <citation type="journal article" date="2023" name="IMA Fungus">
        <title>Comparative genomic study of the Penicillium genus elucidates a diverse pangenome and 15 lateral gene transfer events.</title>
        <authorList>
            <person name="Petersen C."/>
            <person name="Sorensen T."/>
            <person name="Nielsen M.R."/>
            <person name="Sondergaard T.E."/>
            <person name="Sorensen J.L."/>
            <person name="Fitzpatrick D.A."/>
            <person name="Frisvad J.C."/>
            <person name="Nielsen K.L."/>
        </authorList>
    </citation>
    <scope>NUCLEOTIDE SEQUENCE</scope>
    <source>
        <strain evidence="3">IBT 21472</strain>
    </source>
</reference>
<dbReference type="EMBL" id="JAPZBO010000008">
    <property type="protein sequence ID" value="KAJ5307757.1"/>
    <property type="molecule type" value="Genomic_DNA"/>
</dbReference>
<dbReference type="Pfam" id="PF11915">
    <property type="entry name" value="DUF3433"/>
    <property type="match status" value="2"/>
</dbReference>
<evidence type="ECO:0000256" key="1">
    <source>
        <dbReference type="SAM" id="MobiDB-lite"/>
    </source>
</evidence>
<organism evidence="3 4">
    <name type="scientific">Penicillium atrosanguineum</name>
    <dbReference type="NCBI Taxonomy" id="1132637"/>
    <lineage>
        <taxon>Eukaryota</taxon>
        <taxon>Fungi</taxon>
        <taxon>Dikarya</taxon>
        <taxon>Ascomycota</taxon>
        <taxon>Pezizomycotina</taxon>
        <taxon>Eurotiomycetes</taxon>
        <taxon>Eurotiomycetidae</taxon>
        <taxon>Eurotiales</taxon>
        <taxon>Aspergillaceae</taxon>
        <taxon>Penicillium</taxon>
    </lineage>
</organism>
<evidence type="ECO:0000313" key="4">
    <source>
        <dbReference type="Proteomes" id="UP001147746"/>
    </source>
</evidence>
<gene>
    <name evidence="3" type="ORF">N7476_008413</name>
</gene>
<feature type="transmembrane region" description="Helical" evidence="2">
    <location>
        <begin position="775"/>
        <end position="798"/>
    </location>
</feature>
<accession>A0A9W9PRK9</accession>
<feature type="transmembrane region" description="Helical" evidence="2">
    <location>
        <begin position="118"/>
        <end position="138"/>
    </location>
</feature>
<dbReference type="PANTHER" id="PTHR37544:SF3">
    <property type="entry name" value="SPRAY"/>
    <property type="match status" value="1"/>
</dbReference>
<keyword evidence="2" id="KW-1133">Transmembrane helix</keyword>
<feature type="transmembrane region" description="Helical" evidence="2">
    <location>
        <begin position="187"/>
        <end position="212"/>
    </location>
</feature>
<reference evidence="3" key="1">
    <citation type="submission" date="2022-12" db="EMBL/GenBank/DDBJ databases">
        <authorList>
            <person name="Petersen C."/>
        </authorList>
    </citation>
    <scope>NUCLEOTIDE SEQUENCE</scope>
    <source>
        <strain evidence="3">IBT 21472</strain>
    </source>
</reference>
<comment type="caution">
    <text evidence="3">The sequence shown here is derived from an EMBL/GenBank/DDBJ whole genome shotgun (WGS) entry which is preliminary data.</text>
</comment>
<evidence type="ECO:0000256" key="2">
    <source>
        <dbReference type="SAM" id="Phobius"/>
    </source>
</evidence>
<feature type="transmembrane region" description="Helical" evidence="2">
    <location>
        <begin position="551"/>
        <end position="570"/>
    </location>
</feature>
<keyword evidence="2" id="KW-0472">Membrane</keyword>
<name>A0A9W9PRK9_9EURO</name>
<dbReference type="Proteomes" id="UP001147746">
    <property type="component" value="Unassembled WGS sequence"/>
</dbReference>
<feature type="transmembrane region" description="Helical" evidence="2">
    <location>
        <begin position="658"/>
        <end position="682"/>
    </location>
</feature>